<comment type="caution">
    <text evidence="1">The sequence shown here is derived from an EMBL/GenBank/DDBJ whole genome shotgun (WGS) entry which is preliminary data.</text>
</comment>
<name>A0A917M2M1_9MICC</name>
<proteinExistence type="predicted"/>
<reference evidence="1" key="1">
    <citation type="journal article" date="2014" name="Int. J. Syst. Evol. Microbiol.">
        <title>Complete genome sequence of Corynebacterium casei LMG S-19264T (=DSM 44701T), isolated from a smear-ripened cheese.</title>
        <authorList>
            <consortium name="US DOE Joint Genome Institute (JGI-PGF)"/>
            <person name="Walter F."/>
            <person name="Albersmeier A."/>
            <person name="Kalinowski J."/>
            <person name="Ruckert C."/>
        </authorList>
    </citation>
    <scope>NUCLEOTIDE SEQUENCE</scope>
    <source>
        <strain evidence="1">CGMCC 1.12187</strain>
    </source>
</reference>
<dbReference type="Proteomes" id="UP000638848">
    <property type="component" value="Unassembled WGS sequence"/>
</dbReference>
<accession>A0A917M2M1</accession>
<keyword evidence="2" id="KW-1185">Reference proteome</keyword>
<sequence>MREEVHGMAGVTGVEVSQQSGLLTLTSAEPVDEAEVVAAV</sequence>
<evidence type="ECO:0000313" key="1">
    <source>
        <dbReference type="EMBL" id="GGG71110.1"/>
    </source>
</evidence>
<evidence type="ECO:0000313" key="2">
    <source>
        <dbReference type="Proteomes" id="UP000638848"/>
    </source>
</evidence>
<dbReference type="EMBL" id="BMEQ01000043">
    <property type="protein sequence ID" value="GGG71110.1"/>
    <property type="molecule type" value="Genomic_DNA"/>
</dbReference>
<reference evidence="1" key="2">
    <citation type="submission" date="2020-09" db="EMBL/GenBank/DDBJ databases">
        <authorList>
            <person name="Sun Q."/>
            <person name="Zhou Y."/>
        </authorList>
    </citation>
    <scope>NUCLEOTIDE SEQUENCE</scope>
    <source>
        <strain evidence="1">CGMCC 1.12187</strain>
    </source>
</reference>
<dbReference type="AlphaFoldDB" id="A0A917M2M1"/>
<organism evidence="1 2">
    <name type="scientific">Kocuria dechangensis</name>
    <dbReference type="NCBI Taxonomy" id="1176249"/>
    <lineage>
        <taxon>Bacteria</taxon>
        <taxon>Bacillati</taxon>
        <taxon>Actinomycetota</taxon>
        <taxon>Actinomycetes</taxon>
        <taxon>Micrococcales</taxon>
        <taxon>Micrococcaceae</taxon>
        <taxon>Kocuria</taxon>
    </lineage>
</organism>
<gene>
    <name evidence="1" type="ORF">GCM10011374_39710</name>
</gene>
<protein>
    <submittedName>
        <fullName evidence="1">Uncharacterized protein</fullName>
    </submittedName>
</protein>